<dbReference type="GO" id="GO:0046961">
    <property type="term" value="F:proton-transporting ATPase activity, rotational mechanism"/>
    <property type="evidence" value="ECO:0007669"/>
    <property type="project" value="InterPro"/>
</dbReference>
<gene>
    <name evidence="9" type="ORF">H9812_04045</name>
</gene>
<evidence type="ECO:0000256" key="1">
    <source>
        <dbReference type="ARBA" id="ARBA00004141"/>
    </source>
</evidence>
<evidence type="ECO:0000313" key="10">
    <source>
        <dbReference type="Proteomes" id="UP000824044"/>
    </source>
</evidence>
<keyword evidence="4 8" id="KW-0812">Transmembrane</keyword>
<feature type="transmembrane region" description="Helical" evidence="8">
    <location>
        <begin position="507"/>
        <end position="532"/>
    </location>
</feature>
<proteinExistence type="inferred from homology"/>
<dbReference type="Pfam" id="PF01496">
    <property type="entry name" value="V_ATPase_I"/>
    <property type="match status" value="1"/>
</dbReference>
<keyword evidence="3" id="KW-0813">Transport</keyword>
<dbReference type="PANTHER" id="PTHR11629:SF63">
    <property type="entry name" value="V-TYPE PROTON ATPASE SUBUNIT A"/>
    <property type="match status" value="1"/>
</dbReference>
<dbReference type="PANTHER" id="PTHR11629">
    <property type="entry name" value="VACUOLAR PROTON ATPASES"/>
    <property type="match status" value="1"/>
</dbReference>
<keyword evidence="6" id="KW-0406">Ion transport</keyword>
<comment type="caution">
    <text evidence="9">The sequence shown here is derived from an EMBL/GenBank/DDBJ whole genome shotgun (WGS) entry which is preliminary data.</text>
</comment>
<sequence length="655" mass="71754">MSKFELTALEEERTRLLAALQKTRCVELTFAGKSPEPSGETKAEELSAQLSRVKKAIAFLSTQADAVPEKDGALKEALRDQFVLSYAEFLSIAAREGELMEVVARAEECSEALTACRAARSKLIAQSAQYAPYRGVGDKFSAFSDTRNTCCFFGLIEEAKLPALEGFLQEESLASASLYFNGADGNVFPLAVFCHREAADRVSAVLTDCGFVRCPFRSERTAEEEMQRLSEEETRLGKEEADIVAHAREDAPALKDLKIFADYLSTELEKAEASEQFFRTKATFTAQGYIPEAEQESVRAAIAAETEAYYLQFFAPTEEDTPPTLLKNRGPARAAEFITNMYSVPDYREFDPNGFVFFFFMIFFGLIMADIGYGVLLFLGGLFVVRTRKANDGVRKLAAILTYGGVFTVIFGALFGSCFGFSLYSFLPDPSSGSRTNVLIILLGCLALGLLQITVGYVLNAVNSIRKGHILDAVCDSFTWILFDIGLFFAVFNFLTGYFEIPVPANVVAFFDVMTLPGVIMLGVGLAGAALTAGRKEKLLGKFTKGFGAVYGIINLLSDVLSYARLFGLMLSGMIIAQQFNAIGVDLLAAGALGYVFGPVVMFIGHAFNLAMGVLGAYIHDCRLQYIEFFSKFYTGEGTLFTPLGSRVEYICFSE</sequence>
<reference evidence="9" key="1">
    <citation type="journal article" date="2021" name="PeerJ">
        <title>Extensive microbial diversity within the chicken gut microbiome revealed by metagenomics and culture.</title>
        <authorList>
            <person name="Gilroy R."/>
            <person name="Ravi A."/>
            <person name="Getino M."/>
            <person name="Pursley I."/>
            <person name="Horton D.L."/>
            <person name="Alikhan N.F."/>
            <person name="Baker D."/>
            <person name="Gharbi K."/>
            <person name="Hall N."/>
            <person name="Watson M."/>
            <person name="Adriaenssens E.M."/>
            <person name="Foster-Nyarko E."/>
            <person name="Jarju S."/>
            <person name="Secka A."/>
            <person name="Antonio M."/>
            <person name="Oren A."/>
            <person name="Chaudhuri R.R."/>
            <person name="La Ragione R."/>
            <person name="Hildebrand F."/>
            <person name="Pallen M.J."/>
        </authorList>
    </citation>
    <scope>NUCLEOTIDE SEQUENCE</scope>
    <source>
        <strain evidence="9">CHK33-5263</strain>
    </source>
</reference>
<evidence type="ECO:0000256" key="4">
    <source>
        <dbReference type="ARBA" id="ARBA00022692"/>
    </source>
</evidence>
<protein>
    <submittedName>
        <fullName evidence="9">V-type ATP synthase subunit I</fullName>
    </submittedName>
</protein>
<dbReference type="GO" id="GO:0033179">
    <property type="term" value="C:proton-transporting V-type ATPase, V0 domain"/>
    <property type="evidence" value="ECO:0007669"/>
    <property type="project" value="InterPro"/>
</dbReference>
<name>A0A9D2IVT6_9FIRM</name>
<feature type="transmembrane region" description="Helical" evidence="8">
    <location>
        <begin position="596"/>
        <end position="619"/>
    </location>
</feature>
<evidence type="ECO:0000256" key="5">
    <source>
        <dbReference type="ARBA" id="ARBA00022989"/>
    </source>
</evidence>
<dbReference type="AlphaFoldDB" id="A0A9D2IVT6"/>
<comment type="similarity">
    <text evidence="2">Belongs to the V-ATPase 116 kDa subunit family.</text>
</comment>
<dbReference type="GO" id="GO:0051117">
    <property type="term" value="F:ATPase binding"/>
    <property type="evidence" value="ECO:0007669"/>
    <property type="project" value="TreeGrafter"/>
</dbReference>
<dbReference type="GO" id="GO:0007035">
    <property type="term" value="P:vacuolar acidification"/>
    <property type="evidence" value="ECO:0007669"/>
    <property type="project" value="TreeGrafter"/>
</dbReference>
<evidence type="ECO:0000313" key="9">
    <source>
        <dbReference type="EMBL" id="HIZ24630.1"/>
    </source>
</evidence>
<dbReference type="Proteomes" id="UP000824044">
    <property type="component" value="Unassembled WGS sequence"/>
</dbReference>
<evidence type="ECO:0000256" key="3">
    <source>
        <dbReference type="ARBA" id="ARBA00022448"/>
    </source>
</evidence>
<comment type="subcellular location">
    <subcellularLocation>
        <location evidence="1">Membrane</location>
        <topology evidence="1">Multi-pass membrane protein</topology>
    </subcellularLocation>
</comment>
<keyword evidence="7 8" id="KW-0472">Membrane</keyword>
<dbReference type="InterPro" id="IPR002490">
    <property type="entry name" value="V-ATPase_116kDa_su"/>
</dbReference>
<dbReference type="GO" id="GO:0016471">
    <property type="term" value="C:vacuolar proton-transporting V-type ATPase complex"/>
    <property type="evidence" value="ECO:0007669"/>
    <property type="project" value="TreeGrafter"/>
</dbReference>
<organism evidence="9 10">
    <name type="scientific">Candidatus Gallimonas intestinigallinarum</name>
    <dbReference type="NCBI Taxonomy" id="2838604"/>
    <lineage>
        <taxon>Bacteria</taxon>
        <taxon>Bacillati</taxon>
        <taxon>Bacillota</taxon>
        <taxon>Clostridia</taxon>
        <taxon>Candidatus Gallimonas</taxon>
    </lineage>
</organism>
<dbReference type="EMBL" id="DXBS01000078">
    <property type="protein sequence ID" value="HIZ24630.1"/>
    <property type="molecule type" value="Genomic_DNA"/>
</dbReference>
<feature type="transmembrane region" description="Helical" evidence="8">
    <location>
        <begin position="355"/>
        <end position="385"/>
    </location>
</feature>
<evidence type="ECO:0000256" key="6">
    <source>
        <dbReference type="ARBA" id="ARBA00023065"/>
    </source>
</evidence>
<evidence type="ECO:0000256" key="7">
    <source>
        <dbReference type="ARBA" id="ARBA00023136"/>
    </source>
</evidence>
<feature type="transmembrane region" description="Helical" evidence="8">
    <location>
        <begin position="480"/>
        <end position="501"/>
    </location>
</feature>
<keyword evidence="5 8" id="KW-1133">Transmembrane helix</keyword>
<accession>A0A9D2IVT6</accession>
<evidence type="ECO:0000256" key="8">
    <source>
        <dbReference type="SAM" id="Phobius"/>
    </source>
</evidence>
<feature type="transmembrane region" description="Helical" evidence="8">
    <location>
        <begin position="553"/>
        <end position="576"/>
    </location>
</feature>
<feature type="transmembrane region" description="Helical" evidence="8">
    <location>
        <begin position="397"/>
        <end position="426"/>
    </location>
</feature>
<feature type="transmembrane region" description="Helical" evidence="8">
    <location>
        <begin position="438"/>
        <end position="459"/>
    </location>
</feature>
<evidence type="ECO:0000256" key="2">
    <source>
        <dbReference type="ARBA" id="ARBA00009904"/>
    </source>
</evidence>
<reference evidence="9" key="2">
    <citation type="submission" date="2021-04" db="EMBL/GenBank/DDBJ databases">
        <authorList>
            <person name="Gilroy R."/>
        </authorList>
    </citation>
    <scope>NUCLEOTIDE SEQUENCE</scope>
    <source>
        <strain evidence="9">CHK33-5263</strain>
    </source>
</reference>